<dbReference type="GO" id="GO:0030416">
    <property type="term" value="P:methylamine metabolic process"/>
    <property type="evidence" value="ECO:0007669"/>
    <property type="project" value="InterPro"/>
</dbReference>
<dbReference type="EMBL" id="JACHOV010000003">
    <property type="protein sequence ID" value="MBB4640730.1"/>
    <property type="molecule type" value="Genomic_DNA"/>
</dbReference>
<keyword evidence="6 8" id="KW-1133">Transmembrane helix</keyword>
<dbReference type="RefSeq" id="WP_184474561.1">
    <property type="nucleotide sequence ID" value="NZ_JACHOV010000003.1"/>
</dbReference>
<accession>A0A840HT15</accession>
<evidence type="ECO:0000313" key="10">
    <source>
        <dbReference type="EMBL" id="MBB4640730.1"/>
    </source>
</evidence>
<keyword evidence="5 8" id="KW-0812">Transmembrane</keyword>
<dbReference type="AlphaFoldDB" id="A0A840HT15"/>
<feature type="domain" description="Methylamine utilisation protein MauE" evidence="9">
    <location>
        <begin position="43"/>
        <end position="108"/>
    </location>
</feature>
<evidence type="ECO:0000256" key="8">
    <source>
        <dbReference type="SAM" id="Phobius"/>
    </source>
</evidence>
<evidence type="ECO:0000256" key="7">
    <source>
        <dbReference type="ARBA" id="ARBA00023136"/>
    </source>
</evidence>
<evidence type="ECO:0000256" key="4">
    <source>
        <dbReference type="ARBA" id="ARBA00019078"/>
    </source>
</evidence>
<gene>
    <name evidence="10" type="ORF">HNQ99_001023</name>
</gene>
<evidence type="ECO:0000256" key="5">
    <source>
        <dbReference type="ARBA" id="ARBA00022692"/>
    </source>
</evidence>
<evidence type="ECO:0000256" key="2">
    <source>
        <dbReference type="ARBA" id="ARBA00004141"/>
    </source>
</evidence>
<feature type="transmembrane region" description="Helical" evidence="8">
    <location>
        <begin position="64"/>
        <end position="82"/>
    </location>
</feature>
<evidence type="ECO:0000256" key="6">
    <source>
        <dbReference type="ARBA" id="ARBA00022989"/>
    </source>
</evidence>
<evidence type="ECO:0000256" key="1">
    <source>
        <dbReference type="ARBA" id="ARBA00003475"/>
    </source>
</evidence>
<sequence>MSRPLVGYEIFARLALASAYLSACADRLGIWGSSGPGVDWGSMSGFYAATAALVPYAPNSFVPFIAWSVTISELALGILLIVGTQLKWASLASGLLLLVFALSMALFLGSKFPLNYSVFTASACSFLIFGLVSHRVQQTDLPSIKSMIDARI</sequence>
<dbReference type="Pfam" id="PF07291">
    <property type="entry name" value="MauE"/>
    <property type="match status" value="1"/>
</dbReference>
<comment type="caution">
    <text evidence="10">The sequence shown here is derived from an EMBL/GenBank/DDBJ whole genome shotgun (WGS) entry which is preliminary data.</text>
</comment>
<reference evidence="10 11" key="1">
    <citation type="submission" date="2020-08" db="EMBL/GenBank/DDBJ databases">
        <title>Genomic Encyclopedia of Type Strains, Phase IV (KMG-IV): sequencing the most valuable type-strain genomes for metagenomic binning, comparative biology and taxonomic classification.</title>
        <authorList>
            <person name="Goeker M."/>
        </authorList>
    </citation>
    <scope>NUCLEOTIDE SEQUENCE [LARGE SCALE GENOMIC DNA]</scope>
    <source>
        <strain evidence="10 11">DSM 7465</strain>
    </source>
</reference>
<evidence type="ECO:0000313" key="11">
    <source>
        <dbReference type="Proteomes" id="UP000575068"/>
    </source>
</evidence>
<evidence type="ECO:0000256" key="3">
    <source>
        <dbReference type="ARBA" id="ARBA00004856"/>
    </source>
</evidence>
<evidence type="ECO:0000259" key="9">
    <source>
        <dbReference type="Pfam" id="PF07291"/>
    </source>
</evidence>
<comment type="pathway">
    <text evidence="3">One-carbon metabolism; methylamine degradation.</text>
</comment>
<protein>
    <recommendedName>
        <fullName evidence="4">Methylamine utilization protein MauE</fullName>
    </recommendedName>
</protein>
<organism evidence="10 11">
    <name type="scientific">Rhizorhapis suberifaciens</name>
    <name type="common">corky root of lettuce</name>
    <dbReference type="NCBI Taxonomy" id="13656"/>
    <lineage>
        <taxon>Bacteria</taxon>
        <taxon>Pseudomonadati</taxon>
        <taxon>Pseudomonadota</taxon>
        <taxon>Alphaproteobacteria</taxon>
        <taxon>Sphingomonadales</taxon>
        <taxon>Sphingomonadaceae</taxon>
        <taxon>Rhizorhapis</taxon>
    </lineage>
</organism>
<comment type="subcellular location">
    <subcellularLocation>
        <location evidence="2">Membrane</location>
        <topology evidence="2">Multi-pass membrane protein</topology>
    </subcellularLocation>
</comment>
<keyword evidence="7 8" id="KW-0472">Membrane</keyword>
<keyword evidence="11" id="KW-1185">Reference proteome</keyword>
<feature type="transmembrane region" description="Helical" evidence="8">
    <location>
        <begin position="89"/>
        <end position="108"/>
    </location>
</feature>
<dbReference type="Proteomes" id="UP000575068">
    <property type="component" value="Unassembled WGS sequence"/>
</dbReference>
<name>A0A840HT15_9SPHN</name>
<proteinExistence type="predicted"/>
<comment type="function">
    <text evidence="1">May be specifically involved in the processing, transport, and/or maturation of the MADH beta-subunit.</text>
</comment>
<dbReference type="GO" id="GO:0016020">
    <property type="term" value="C:membrane"/>
    <property type="evidence" value="ECO:0007669"/>
    <property type="project" value="UniProtKB-SubCell"/>
</dbReference>
<feature type="transmembrane region" description="Helical" evidence="8">
    <location>
        <begin position="114"/>
        <end position="132"/>
    </location>
</feature>
<dbReference type="InterPro" id="IPR009908">
    <property type="entry name" value="Methylamine_util_MauE"/>
</dbReference>